<dbReference type="AlphaFoldDB" id="A0A4Y2IZI8"/>
<accession>A0A4Y2IZI8</accession>
<dbReference type="EMBL" id="BGPR01003077">
    <property type="protein sequence ID" value="GBM83411.1"/>
    <property type="molecule type" value="Genomic_DNA"/>
</dbReference>
<evidence type="ECO:0000313" key="1">
    <source>
        <dbReference type="EMBL" id="GBM83411.1"/>
    </source>
</evidence>
<keyword evidence="2" id="KW-1185">Reference proteome</keyword>
<sequence>MLRLPDGKVSASGPEDSRFETRFQRRSTVYVDLLLVKSDVLGQHPSAGVMRMFREDVPAQLSSLSTDHELFCDVVRGPLFKGGRLSQNSTLKIFIPHQIFTFVMLFPYTQLCRQDLGGICMCIPHQSESIFPKTSGLAFINPHINGRSLLESGLESVILRSQNHQASSNSVGM</sequence>
<proteinExistence type="predicted"/>
<protein>
    <submittedName>
        <fullName evidence="1">Uncharacterized protein</fullName>
    </submittedName>
</protein>
<name>A0A4Y2IZI8_ARAVE</name>
<reference evidence="1 2" key="1">
    <citation type="journal article" date="2019" name="Sci. Rep.">
        <title>Orb-weaving spider Araneus ventricosus genome elucidates the spidroin gene catalogue.</title>
        <authorList>
            <person name="Kono N."/>
            <person name="Nakamura H."/>
            <person name="Ohtoshi R."/>
            <person name="Moran D.A.P."/>
            <person name="Shinohara A."/>
            <person name="Yoshida Y."/>
            <person name="Fujiwara M."/>
            <person name="Mori M."/>
            <person name="Tomita M."/>
            <person name="Arakawa K."/>
        </authorList>
    </citation>
    <scope>NUCLEOTIDE SEQUENCE [LARGE SCALE GENOMIC DNA]</scope>
</reference>
<evidence type="ECO:0000313" key="2">
    <source>
        <dbReference type="Proteomes" id="UP000499080"/>
    </source>
</evidence>
<organism evidence="1 2">
    <name type="scientific">Araneus ventricosus</name>
    <name type="common">Orbweaver spider</name>
    <name type="synonym">Epeira ventricosa</name>
    <dbReference type="NCBI Taxonomy" id="182803"/>
    <lineage>
        <taxon>Eukaryota</taxon>
        <taxon>Metazoa</taxon>
        <taxon>Ecdysozoa</taxon>
        <taxon>Arthropoda</taxon>
        <taxon>Chelicerata</taxon>
        <taxon>Arachnida</taxon>
        <taxon>Araneae</taxon>
        <taxon>Araneomorphae</taxon>
        <taxon>Entelegynae</taxon>
        <taxon>Araneoidea</taxon>
        <taxon>Araneidae</taxon>
        <taxon>Araneus</taxon>
    </lineage>
</organism>
<gene>
    <name evidence="1" type="ORF">AVEN_201765_1</name>
</gene>
<dbReference type="Proteomes" id="UP000499080">
    <property type="component" value="Unassembled WGS sequence"/>
</dbReference>
<comment type="caution">
    <text evidence="1">The sequence shown here is derived from an EMBL/GenBank/DDBJ whole genome shotgun (WGS) entry which is preliminary data.</text>
</comment>